<sequence>MVWWIRGSGKKSLLTSSQSWRLPAISSLLHGELGEVTRGNFPPNQLAFISKRACQCAQRSGFVLRAQSAALVLPKRAHRDAAIITKSVGGKRTASLWEVLSLTPSSA</sequence>
<evidence type="ECO:0000313" key="1">
    <source>
        <dbReference type="EMBL" id="MED6248069.1"/>
    </source>
</evidence>
<dbReference type="Proteomes" id="UP001345963">
    <property type="component" value="Unassembled WGS sequence"/>
</dbReference>
<reference evidence="1 2" key="1">
    <citation type="submission" date="2021-07" db="EMBL/GenBank/DDBJ databases">
        <authorList>
            <person name="Palmer J.M."/>
        </authorList>
    </citation>
    <scope>NUCLEOTIDE SEQUENCE [LARGE SCALE GENOMIC DNA]</scope>
    <source>
        <strain evidence="1 2">AT_MEX2019</strain>
        <tissue evidence="1">Muscle</tissue>
    </source>
</reference>
<dbReference type="EMBL" id="JAHUTI010049767">
    <property type="protein sequence ID" value="MED6248069.1"/>
    <property type="molecule type" value="Genomic_DNA"/>
</dbReference>
<proteinExistence type="predicted"/>
<protein>
    <submittedName>
        <fullName evidence="1">Uncharacterized protein</fullName>
    </submittedName>
</protein>
<gene>
    <name evidence="1" type="ORF">ATANTOWER_025575</name>
</gene>
<comment type="caution">
    <text evidence="1">The sequence shown here is derived from an EMBL/GenBank/DDBJ whole genome shotgun (WGS) entry which is preliminary data.</text>
</comment>
<name>A0ABU7BE91_9TELE</name>
<evidence type="ECO:0000313" key="2">
    <source>
        <dbReference type="Proteomes" id="UP001345963"/>
    </source>
</evidence>
<keyword evidence="2" id="KW-1185">Reference proteome</keyword>
<accession>A0ABU7BE91</accession>
<organism evidence="1 2">
    <name type="scientific">Ataeniobius toweri</name>
    <dbReference type="NCBI Taxonomy" id="208326"/>
    <lineage>
        <taxon>Eukaryota</taxon>
        <taxon>Metazoa</taxon>
        <taxon>Chordata</taxon>
        <taxon>Craniata</taxon>
        <taxon>Vertebrata</taxon>
        <taxon>Euteleostomi</taxon>
        <taxon>Actinopterygii</taxon>
        <taxon>Neopterygii</taxon>
        <taxon>Teleostei</taxon>
        <taxon>Neoteleostei</taxon>
        <taxon>Acanthomorphata</taxon>
        <taxon>Ovalentaria</taxon>
        <taxon>Atherinomorphae</taxon>
        <taxon>Cyprinodontiformes</taxon>
        <taxon>Goodeidae</taxon>
        <taxon>Ataeniobius</taxon>
    </lineage>
</organism>